<dbReference type="Proteomes" id="UP001558713">
    <property type="component" value="Unassembled WGS sequence"/>
</dbReference>
<keyword evidence="3" id="KW-1185">Reference proteome</keyword>
<organism evidence="2 3">
    <name type="scientific">Cardamine amara subsp. amara</name>
    <dbReference type="NCBI Taxonomy" id="228776"/>
    <lineage>
        <taxon>Eukaryota</taxon>
        <taxon>Viridiplantae</taxon>
        <taxon>Streptophyta</taxon>
        <taxon>Embryophyta</taxon>
        <taxon>Tracheophyta</taxon>
        <taxon>Spermatophyta</taxon>
        <taxon>Magnoliopsida</taxon>
        <taxon>eudicotyledons</taxon>
        <taxon>Gunneridae</taxon>
        <taxon>Pentapetalae</taxon>
        <taxon>rosids</taxon>
        <taxon>malvids</taxon>
        <taxon>Brassicales</taxon>
        <taxon>Brassicaceae</taxon>
        <taxon>Cardamineae</taxon>
        <taxon>Cardamine</taxon>
    </lineage>
</organism>
<feature type="domain" description="F-box" evidence="1">
    <location>
        <begin position="76"/>
        <end position="116"/>
    </location>
</feature>
<dbReference type="SUPFAM" id="SSF81383">
    <property type="entry name" value="F-box domain"/>
    <property type="match status" value="1"/>
</dbReference>
<evidence type="ECO:0000313" key="2">
    <source>
        <dbReference type="EMBL" id="KAL1191997.1"/>
    </source>
</evidence>
<proteinExistence type="predicted"/>
<dbReference type="PANTHER" id="PTHR24414:SF184">
    <property type="entry name" value="GALACTOSE OXIDASE_KELCH REPEAT SUPERFAMILY PROTEIN"/>
    <property type="match status" value="1"/>
</dbReference>
<reference evidence="2 3" key="1">
    <citation type="submission" date="2024-04" db="EMBL/GenBank/DDBJ databases">
        <title>Genome assembly C_amara_ONT_v2.</title>
        <authorList>
            <person name="Yant L."/>
            <person name="Moore C."/>
            <person name="Slenker M."/>
        </authorList>
    </citation>
    <scope>NUCLEOTIDE SEQUENCE [LARGE SCALE GENOMIC DNA]</scope>
    <source>
        <tissue evidence="2">Leaf</tissue>
    </source>
</reference>
<evidence type="ECO:0000313" key="3">
    <source>
        <dbReference type="Proteomes" id="UP001558713"/>
    </source>
</evidence>
<dbReference type="InterPro" id="IPR001810">
    <property type="entry name" value="F-box_dom"/>
</dbReference>
<sequence length="431" mass="48665">MSTLAASDSNEPPQENFHVASSLLSLVKKLLGLLSFSLLQCKLMRRAVNFINRNETVTSTTVLTTDQSSLLLFSSLPEDVILNCLARVPRRYYPIVSCVSKSFRFLVLSPDLAHIRSLMGKDYPLIYVCFTEKETTSLGMIFHWFTFNPKEKQTSGQNNSIQVLSQHKLYCSTVSIGSKIYFVGGSMNKMSSSLWIFDSWSGELREGPSMKVARMLPGVAVVDEKLYVMGGCSEALIQVEVFDLENQTWKVGPMSPHGEIRYGQGLRGYGVIVTEAVASEGKVYGMSYREGSHRIYDTKDGRCETLKMANEDTWRRGGVCVINNVMYVNYSDVGVMWYDSEDKVWKVVKGLKKLVKPIDISVGMLDCNGKLAFLWEDERDVEGKKSEKRIWCAMILLDRSGVEIYGKVEWSDLVGSVPWYYEIWRCLGVSN</sequence>
<dbReference type="InterPro" id="IPR006652">
    <property type="entry name" value="Kelch_1"/>
</dbReference>
<accession>A0ABD0ZBN9</accession>
<dbReference type="InterPro" id="IPR036047">
    <property type="entry name" value="F-box-like_dom_sf"/>
</dbReference>
<name>A0ABD0ZBN9_CARAN</name>
<dbReference type="SMART" id="SM00256">
    <property type="entry name" value="FBOX"/>
    <property type="match status" value="1"/>
</dbReference>
<dbReference type="AlphaFoldDB" id="A0ABD0ZBN9"/>
<dbReference type="InterPro" id="IPR057499">
    <property type="entry name" value="Kelch_FKB95"/>
</dbReference>
<dbReference type="InterPro" id="IPR050354">
    <property type="entry name" value="F-box/kelch-repeat_ARATH"/>
</dbReference>
<gene>
    <name evidence="2" type="ORF">V5N11_003831</name>
</gene>
<dbReference type="EMBL" id="JBANAX010000837">
    <property type="protein sequence ID" value="KAL1191997.1"/>
    <property type="molecule type" value="Genomic_DNA"/>
</dbReference>
<dbReference type="SMART" id="SM00612">
    <property type="entry name" value="Kelch"/>
    <property type="match status" value="2"/>
</dbReference>
<dbReference type="Pfam" id="PF25210">
    <property type="entry name" value="Kelch_FKB95"/>
    <property type="match status" value="1"/>
</dbReference>
<comment type="caution">
    <text evidence="2">The sequence shown here is derived from an EMBL/GenBank/DDBJ whole genome shotgun (WGS) entry which is preliminary data.</text>
</comment>
<dbReference type="SUPFAM" id="SSF117281">
    <property type="entry name" value="Kelch motif"/>
    <property type="match status" value="1"/>
</dbReference>
<evidence type="ECO:0000259" key="1">
    <source>
        <dbReference type="SMART" id="SM00256"/>
    </source>
</evidence>
<dbReference type="PANTHER" id="PTHR24414">
    <property type="entry name" value="F-BOX/KELCH-REPEAT PROTEIN SKIP4"/>
    <property type="match status" value="1"/>
</dbReference>
<dbReference type="CDD" id="cd22152">
    <property type="entry name" value="F-box_AtAFR-like"/>
    <property type="match status" value="1"/>
</dbReference>
<dbReference type="Pfam" id="PF00646">
    <property type="entry name" value="F-box"/>
    <property type="match status" value="1"/>
</dbReference>
<dbReference type="Gene3D" id="2.120.10.80">
    <property type="entry name" value="Kelch-type beta propeller"/>
    <property type="match status" value="1"/>
</dbReference>
<protein>
    <submittedName>
        <fullName evidence="2">F-box/kelch-repeat protein</fullName>
    </submittedName>
</protein>
<dbReference type="InterPro" id="IPR015915">
    <property type="entry name" value="Kelch-typ_b-propeller"/>
</dbReference>